<feature type="non-terminal residue" evidence="2">
    <location>
        <position position="1"/>
    </location>
</feature>
<keyword evidence="1" id="KW-0472">Membrane</keyword>
<evidence type="ECO:0000256" key="1">
    <source>
        <dbReference type="SAM" id="Phobius"/>
    </source>
</evidence>
<comment type="caution">
    <text evidence="2">The sequence shown here is derived from an EMBL/GenBank/DDBJ whole genome shotgun (WGS) entry which is preliminary data.</text>
</comment>
<organism evidence="2 3">
    <name type="scientific">Umbra pygmaea</name>
    <name type="common">Eastern mudminnow</name>
    <dbReference type="NCBI Taxonomy" id="75934"/>
    <lineage>
        <taxon>Eukaryota</taxon>
        <taxon>Metazoa</taxon>
        <taxon>Chordata</taxon>
        <taxon>Craniata</taxon>
        <taxon>Vertebrata</taxon>
        <taxon>Euteleostomi</taxon>
        <taxon>Actinopterygii</taxon>
        <taxon>Neopterygii</taxon>
        <taxon>Teleostei</taxon>
        <taxon>Protacanthopterygii</taxon>
        <taxon>Esociformes</taxon>
        <taxon>Umbridae</taxon>
        <taxon>Umbra</taxon>
    </lineage>
</organism>
<feature type="transmembrane region" description="Helical" evidence="1">
    <location>
        <begin position="43"/>
        <end position="61"/>
    </location>
</feature>
<name>A0ABD0XGH0_UMBPY</name>
<keyword evidence="3" id="KW-1185">Reference proteome</keyword>
<gene>
    <name evidence="2" type="ORF">UPYG_G00001610</name>
</gene>
<dbReference type="EMBL" id="JAGEUA010000001">
    <property type="protein sequence ID" value="KAL1020554.1"/>
    <property type="molecule type" value="Genomic_DNA"/>
</dbReference>
<dbReference type="Proteomes" id="UP001557470">
    <property type="component" value="Unassembled WGS sequence"/>
</dbReference>
<evidence type="ECO:0000313" key="2">
    <source>
        <dbReference type="EMBL" id="KAL1020554.1"/>
    </source>
</evidence>
<proteinExistence type="predicted"/>
<sequence>ILTCVRLVPLACYSREAWLPRPTVSNSSSETLQRRCRGTTLSFISYQVIVWLCACAVQWILNLSNTRQ</sequence>
<protein>
    <submittedName>
        <fullName evidence="2">Uncharacterized protein</fullName>
    </submittedName>
</protein>
<accession>A0ABD0XGH0</accession>
<dbReference type="AlphaFoldDB" id="A0ABD0XGH0"/>
<evidence type="ECO:0000313" key="3">
    <source>
        <dbReference type="Proteomes" id="UP001557470"/>
    </source>
</evidence>
<reference evidence="2 3" key="1">
    <citation type="submission" date="2024-06" db="EMBL/GenBank/DDBJ databases">
        <authorList>
            <person name="Pan Q."/>
            <person name="Wen M."/>
            <person name="Jouanno E."/>
            <person name="Zahm M."/>
            <person name="Klopp C."/>
            <person name="Cabau C."/>
            <person name="Louis A."/>
            <person name="Berthelot C."/>
            <person name="Parey E."/>
            <person name="Roest Crollius H."/>
            <person name="Montfort J."/>
            <person name="Robinson-Rechavi M."/>
            <person name="Bouchez O."/>
            <person name="Lampietro C."/>
            <person name="Lopez Roques C."/>
            <person name="Donnadieu C."/>
            <person name="Postlethwait J."/>
            <person name="Bobe J."/>
            <person name="Verreycken H."/>
            <person name="Guiguen Y."/>
        </authorList>
    </citation>
    <scope>NUCLEOTIDE SEQUENCE [LARGE SCALE GENOMIC DNA]</scope>
    <source>
        <strain evidence="2">Up_M1</strain>
        <tissue evidence="2">Testis</tissue>
    </source>
</reference>
<keyword evidence="1" id="KW-0812">Transmembrane</keyword>
<keyword evidence="1" id="KW-1133">Transmembrane helix</keyword>